<reference evidence="8 9" key="1">
    <citation type="journal article" date="2018" name="ISME J.">
        <title>Endosymbiont genomes yield clues of tubeworm success.</title>
        <authorList>
            <person name="Li Y."/>
            <person name="Liles M.R."/>
            <person name="Halanych K.M."/>
        </authorList>
    </citation>
    <scope>NUCLEOTIDE SEQUENCE [LARGE SCALE GENOMIC DNA]</scope>
    <source>
        <strain evidence="8">A1422</strain>
    </source>
</reference>
<keyword evidence="3 5" id="KW-1005">Bacterial flagellum biogenesis</keyword>
<dbReference type="AlphaFoldDB" id="A0A370DK39"/>
<feature type="domain" description="FlgD Tudor-like" evidence="7">
    <location>
        <begin position="110"/>
        <end position="243"/>
    </location>
</feature>
<evidence type="ECO:0000259" key="7">
    <source>
        <dbReference type="Pfam" id="PF13861"/>
    </source>
</evidence>
<proteinExistence type="inferred from homology"/>
<evidence type="ECO:0000256" key="3">
    <source>
        <dbReference type="ARBA" id="ARBA00022795"/>
    </source>
</evidence>
<evidence type="ECO:0000313" key="9">
    <source>
        <dbReference type="Proteomes" id="UP000255508"/>
    </source>
</evidence>
<comment type="caution">
    <text evidence="8">The sequence shown here is derived from an EMBL/GenBank/DDBJ whole genome shotgun (WGS) entry which is preliminary data.</text>
</comment>
<name>A0A370DK39_9GAMM</name>
<feature type="domain" description="FlgD/Vpr Ig-like" evidence="6">
    <location>
        <begin position="134"/>
        <end position="202"/>
    </location>
</feature>
<dbReference type="InterPro" id="IPR025965">
    <property type="entry name" value="FlgD/Vpr_Ig-like"/>
</dbReference>
<organism evidence="8 9">
    <name type="scientific">endosymbiont of Lamellibrachia luymesi</name>
    <dbReference type="NCBI Taxonomy" id="2200907"/>
    <lineage>
        <taxon>Bacteria</taxon>
        <taxon>Pseudomonadati</taxon>
        <taxon>Pseudomonadota</taxon>
        <taxon>Gammaproteobacteria</taxon>
        <taxon>sulfur-oxidizing symbionts</taxon>
    </lineage>
</organism>
<dbReference type="EMBL" id="QFXD01000301">
    <property type="protein sequence ID" value="RDH85223.1"/>
    <property type="molecule type" value="Genomic_DNA"/>
</dbReference>
<dbReference type="Proteomes" id="UP000255508">
    <property type="component" value="Unassembled WGS sequence"/>
</dbReference>
<evidence type="ECO:0000256" key="5">
    <source>
        <dbReference type="RuleBase" id="RU362076"/>
    </source>
</evidence>
<dbReference type="GO" id="GO:0044781">
    <property type="term" value="P:bacterial-type flagellum organization"/>
    <property type="evidence" value="ECO:0007669"/>
    <property type="project" value="UniProtKB-UniRule"/>
</dbReference>
<gene>
    <name evidence="8" type="ORF">DIZ79_16850</name>
</gene>
<dbReference type="Pfam" id="PF13861">
    <property type="entry name" value="FLgD_tudor"/>
    <property type="match status" value="1"/>
</dbReference>
<evidence type="ECO:0000256" key="4">
    <source>
        <dbReference type="ARBA" id="ARBA00024746"/>
    </source>
</evidence>
<sequence>MSRWPAPPSRCSSPQSAWASKEFTMITISTDNDIYSGLGLTTQESANNSNELGMDDFLNLMITELNHQDPTKPMDNSQLATQISQFSTVSGIQDLNSAFTGLSADLTSGQALQAANLVGHEVLVATNSGWLSNGGSVKGVTELPSSASDLTVRVTDASGALVRELELGSQSAGQINFSWDGYDDRGNYMPEGVYDITAHATVDDAELSPYVYLNAKVDSVNLGGTNGIGLNIQGLGQISLSNVAQIF</sequence>
<evidence type="ECO:0000256" key="2">
    <source>
        <dbReference type="ARBA" id="ARBA00016013"/>
    </source>
</evidence>
<evidence type="ECO:0000256" key="1">
    <source>
        <dbReference type="ARBA" id="ARBA00010577"/>
    </source>
</evidence>
<dbReference type="Gene3D" id="2.60.40.4070">
    <property type="match status" value="1"/>
</dbReference>
<comment type="function">
    <text evidence="4 5">Required for flagellar hook formation. May act as a scaffolding protein.</text>
</comment>
<accession>A0A370DK39</accession>
<protein>
    <recommendedName>
        <fullName evidence="2 5">Basal-body rod modification protein FlgD</fullName>
    </recommendedName>
</protein>
<evidence type="ECO:0000313" key="8">
    <source>
        <dbReference type="EMBL" id="RDH85223.1"/>
    </source>
</evidence>
<evidence type="ECO:0000259" key="6">
    <source>
        <dbReference type="Pfam" id="PF13860"/>
    </source>
</evidence>
<dbReference type="InterPro" id="IPR005648">
    <property type="entry name" value="FlgD"/>
</dbReference>
<comment type="similarity">
    <text evidence="1 5">Belongs to the FlgD family.</text>
</comment>
<dbReference type="Pfam" id="PF03963">
    <property type="entry name" value="FlgD"/>
    <property type="match status" value="1"/>
</dbReference>
<dbReference type="Gene3D" id="2.30.30.910">
    <property type="match status" value="1"/>
</dbReference>
<dbReference type="Pfam" id="PF13860">
    <property type="entry name" value="FlgD_ig"/>
    <property type="match status" value="1"/>
</dbReference>
<dbReference type="InterPro" id="IPR025963">
    <property type="entry name" value="FLgD_Tudor"/>
</dbReference>